<accession>A0ABP7CUB3</accession>
<evidence type="ECO:0000256" key="2">
    <source>
        <dbReference type="ARBA" id="ARBA00022485"/>
    </source>
</evidence>
<keyword evidence="16" id="KW-1185">Reference proteome</keyword>
<feature type="binding site" evidence="12">
    <location>
        <position position="177"/>
    </location>
    <ligand>
        <name>S-adenosyl-L-methionine</name>
        <dbReference type="ChEBI" id="CHEBI:59789"/>
    </ligand>
</feature>
<dbReference type="InterPro" id="IPR000385">
    <property type="entry name" value="MoaA_NifB_PqqE_Fe-S-bd_CS"/>
</dbReference>
<dbReference type="RefSeq" id="WP_345152792.1">
    <property type="nucleotide sequence ID" value="NZ_BAABEO010000023.1"/>
</dbReference>
<feature type="binding site" evidence="12">
    <location>
        <position position="335"/>
    </location>
    <ligand>
        <name>[4Fe-4S] cluster</name>
        <dbReference type="ChEBI" id="CHEBI:49883"/>
        <label>2</label>
        <note>4Fe-4S-substrate</note>
    </ligand>
</feature>
<dbReference type="SMART" id="SM00729">
    <property type="entry name" value="Elp3"/>
    <property type="match status" value="1"/>
</dbReference>
<protein>
    <recommendedName>
        <fullName evidence="1 12">GTP 3',8-cyclase</fullName>
        <ecNumber evidence="1 12">4.1.99.22</ecNumber>
    </recommendedName>
    <alternativeName>
        <fullName evidence="12">Molybdenum cofactor biosynthesis protein A</fullName>
    </alternativeName>
</protein>
<dbReference type="NCBIfam" id="TIGR02666">
    <property type="entry name" value="moaA"/>
    <property type="match status" value="1"/>
</dbReference>
<name>A0ABP7CUB3_9MICC</name>
<dbReference type="CDD" id="cd21117">
    <property type="entry name" value="Twitch_MoaA"/>
    <property type="match status" value="1"/>
</dbReference>
<feature type="compositionally biased region" description="Polar residues" evidence="13">
    <location>
        <begin position="1"/>
        <end position="14"/>
    </location>
</feature>
<keyword evidence="5 12" id="KW-0547">Nucleotide-binding</keyword>
<comment type="similarity">
    <text evidence="12">Belongs to the radical SAM superfamily. MoaA family.</text>
</comment>
<comment type="function">
    <text evidence="12">Catalyzes the cyclization of GTP to (8S)-3',8-cyclo-7,8-dihydroguanosine 5'-triphosphate.</text>
</comment>
<keyword evidence="4 12" id="KW-0479">Metal-binding</keyword>
<dbReference type="PANTHER" id="PTHR22960:SF0">
    <property type="entry name" value="MOLYBDENUM COFACTOR BIOSYNTHESIS PROTEIN 1"/>
    <property type="match status" value="1"/>
</dbReference>
<evidence type="ECO:0000256" key="12">
    <source>
        <dbReference type="HAMAP-Rule" id="MF_01225"/>
    </source>
</evidence>
<feature type="binding site" evidence="12">
    <location>
        <position position="71"/>
    </location>
    <ligand>
        <name>GTP</name>
        <dbReference type="ChEBI" id="CHEBI:37565"/>
    </ligand>
</feature>
<dbReference type="InterPro" id="IPR013785">
    <property type="entry name" value="Aldolase_TIM"/>
</dbReference>
<evidence type="ECO:0000256" key="10">
    <source>
        <dbReference type="ARBA" id="ARBA00023239"/>
    </source>
</evidence>
<keyword evidence="3 12" id="KW-0949">S-adenosyl-L-methionine</keyword>
<sequence length="396" mass="42471">MGSAETTQGSTATAVSLGMPGIPGRRIDAPQIGGVQIEETRLRGPGFAPDPARPADPRLLDRFGRTATDLRVSVIDKCNLRCTYCMPADGMAWLPQNRLLTAEEIRRLVGIAVRDLGVREVRLTGGEPLVRKDLADIVAGLRTDHPDLPLSLTTNAVGLAERAAELAAAGLTRINVSLDTLRADTFATLARRPFLDRALAGIEAAVAAGLAPLKINAVLLRGVNDEQAPELVSWALDHGHELRFIEQMPLDADHGWRRENLVGAAETRALLSRDFVLSPDPRARNGAPAERFLVAAKARPDVVLGTVGIIASVTEPFCGDCRRTRLTAEGRVMSCLFSREETDLAGPLRSGATDAEIADRWRGAMWAKPRAHGMDRPGLGDAGFVQPERTMSAIGG</sequence>
<feature type="binding site" evidence="12">
    <location>
        <position position="214"/>
    </location>
    <ligand>
        <name>GTP</name>
        <dbReference type="ChEBI" id="CHEBI:37565"/>
    </ligand>
</feature>
<feature type="binding site" evidence="12">
    <location>
        <position position="78"/>
    </location>
    <ligand>
        <name>[4Fe-4S] cluster</name>
        <dbReference type="ChEBI" id="CHEBI:49883"/>
        <label>1</label>
        <note>4Fe-4S-S-AdoMet</note>
    </ligand>
</feature>
<dbReference type="Pfam" id="PF04055">
    <property type="entry name" value="Radical_SAM"/>
    <property type="match status" value="1"/>
</dbReference>
<feature type="binding site" evidence="12">
    <location>
        <begin position="323"/>
        <end position="325"/>
    </location>
    <ligand>
        <name>GTP</name>
        <dbReference type="ChEBI" id="CHEBI:37565"/>
    </ligand>
</feature>
<evidence type="ECO:0000313" key="16">
    <source>
        <dbReference type="Proteomes" id="UP001500752"/>
    </source>
</evidence>
<proteinExistence type="inferred from homology"/>
<reference evidence="16" key="1">
    <citation type="journal article" date="2019" name="Int. J. Syst. Evol. Microbiol.">
        <title>The Global Catalogue of Microorganisms (GCM) 10K type strain sequencing project: providing services to taxonomists for standard genome sequencing and annotation.</title>
        <authorList>
            <consortium name="The Broad Institute Genomics Platform"/>
            <consortium name="The Broad Institute Genome Sequencing Center for Infectious Disease"/>
            <person name="Wu L."/>
            <person name="Ma J."/>
        </authorList>
    </citation>
    <scope>NUCLEOTIDE SEQUENCE [LARGE SCALE GENOMIC DNA]</scope>
    <source>
        <strain evidence="16">JCM 30742</strain>
    </source>
</reference>
<feature type="binding site" evidence="12">
    <location>
        <position position="321"/>
    </location>
    <ligand>
        <name>[4Fe-4S] cluster</name>
        <dbReference type="ChEBI" id="CHEBI:49883"/>
        <label>2</label>
        <note>4Fe-4S-substrate</note>
    </ligand>
</feature>
<keyword evidence="2 12" id="KW-0004">4Fe-4S</keyword>
<feature type="region of interest" description="Disordered" evidence="13">
    <location>
        <begin position="1"/>
        <end position="21"/>
    </location>
</feature>
<evidence type="ECO:0000256" key="1">
    <source>
        <dbReference type="ARBA" id="ARBA00012167"/>
    </source>
</evidence>
<keyword evidence="8 12" id="KW-0342">GTP-binding</keyword>
<dbReference type="InterPro" id="IPR058240">
    <property type="entry name" value="rSAM_sf"/>
</dbReference>
<dbReference type="PANTHER" id="PTHR22960">
    <property type="entry name" value="MOLYBDOPTERIN COFACTOR SYNTHESIS PROTEIN A"/>
    <property type="match status" value="1"/>
</dbReference>
<evidence type="ECO:0000256" key="5">
    <source>
        <dbReference type="ARBA" id="ARBA00022741"/>
    </source>
</evidence>
<dbReference type="InterPro" id="IPR040064">
    <property type="entry name" value="MoaA-like"/>
</dbReference>
<dbReference type="EC" id="4.1.99.22" evidence="1 12"/>
<feature type="binding site" evidence="12">
    <location>
        <position position="318"/>
    </location>
    <ligand>
        <name>[4Fe-4S] cluster</name>
        <dbReference type="ChEBI" id="CHEBI:49883"/>
        <label>2</label>
        <note>4Fe-4S-substrate</note>
    </ligand>
</feature>
<feature type="binding site" evidence="12">
    <location>
        <position position="248"/>
    </location>
    <ligand>
        <name>S-adenosyl-L-methionine</name>
        <dbReference type="ChEBI" id="CHEBI:59789"/>
    </ligand>
</feature>
<evidence type="ECO:0000259" key="14">
    <source>
        <dbReference type="PROSITE" id="PS51918"/>
    </source>
</evidence>
<dbReference type="PROSITE" id="PS01305">
    <property type="entry name" value="MOAA_NIFB_PQQE"/>
    <property type="match status" value="1"/>
</dbReference>
<dbReference type="InterPro" id="IPR050105">
    <property type="entry name" value="MoCo_biosynth_MoaA/MoaC"/>
</dbReference>
<comment type="subunit">
    <text evidence="12">Monomer and homodimer.</text>
</comment>
<evidence type="ECO:0000256" key="8">
    <source>
        <dbReference type="ARBA" id="ARBA00023134"/>
    </source>
</evidence>
<evidence type="ECO:0000256" key="9">
    <source>
        <dbReference type="ARBA" id="ARBA00023150"/>
    </source>
</evidence>
<feature type="binding site" evidence="12">
    <location>
        <position position="85"/>
    </location>
    <ligand>
        <name>[4Fe-4S] cluster</name>
        <dbReference type="ChEBI" id="CHEBI:49883"/>
        <label>1</label>
        <note>4Fe-4S-S-AdoMet</note>
    </ligand>
</feature>
<feature type="binding site" evidence="12">
    <location>
        <position position="82"/>
    </location>
    <ligand>
        <name>[4Fe-4S] cluster</name>
        <dbReference type="ChEBI" id="CHEBI:49883"/>
        <label>1</label>
        <note>4Fe-4S-S-AdoMet</note>
    </ligand>
</feature>
<feature type="binding site" evidence="12">
    <location>
        <position position="126"/>
    </location>
    <ligand>
        <name>S-adenosyl-L-methionine</name>
        <dbReference type="ChEBI" id="CHEBI:59789"/>
    </ligand>
</feature>
<dbReference type="SUPFAM" id="SSF102114">
    <property type="entry name" value="Radical SAM enzymes"/>
    <property type="match status" value="1"/>
</dbReference>
<evidence type="ECO:0000256" key="13">
    <source>
        <dbReference type="SAM" id="MobiDB-lite"/>
    </source>
</evidence>
<comment type="catalytic activity">
    <reaction evidence="11 12">
        <text>GTP + AH2 + S-adenosyl-L-methionine = (8S)-3',8-cyclo-7,8-dihydroguanosine 5'-triphosphate + 5'-deoxyadenosine + L-methionine + A + H(+)</text>
        <dbReference type="Rhea" id="RHEA:49576"/>
        <dbReference type="ChEBI" id="CHEBI:13193"/>
        <dbReference type="ChEBI" id="CHEBI:15378"/>
        <dbReference type="ChEBI" id="CHEBI:17319"/>
        <dbReference type="ChEBI" id="CHEBI:17499"/>
        <dbReference type="ChEBI" id="CHEBI:37565"/>
        <dbReference type="ChEBI" id="CHEBI:57844"/>
        <dbReference type="ChEBI" id="CHEBI:59789"/>
        <dbReference type="ChEBI" id="CHEBI:131766"/>
        <dbReference type="EC" id="4.1.99.22"/>
    </reaction>
</comment>
<feature type="binding site" evidence="12">
    <location>
        <position position="153"/>
    </location>
    <ligand>
        <name>GTP</name>
        <dbReference type="ChEBI" id="CHEBI:37565"/>
    </ligand>
</feature>
<evidence type="ECO:0000256" key="11">
    <source>
        <dbReference type="ARBA" id="ARBA00048697"/>
    </source>
</evidence>
<keyword evidence="9 12" id="KW-0501">Molybdenum cofactor biosynthesis</keyword>
<evidence type="ECO:0000256" key="6">
    <source>
        <dbReference type="ARBA" id="ARBA00023004"/>
    </source>
</evidence>
<evidence type="ECO:0000256" key="7">
    <source>
        <dbReference type="ARBA" id="ARBA00023014"/>
    </source>
</evidence>
<keyword evidence="7 12" id="KW-0411">Iron-sulfur</keyword>
<dbReference type="InterPro" id="IPR007197">
    <property type="entry name" value="rSAM"/>
</dbReference>
<feature type="binding site" evidence="12">
    <location>
        <position position="122"/>
    </location>
    <ligand>
        <name>GTP</name>
        <dbReference type="ChEBI" id="CHEBI:37565"/>
    </ligand>
</feature>
<dbReference type="InterPro" id="IPR013483">
    <property type="entry name" value="MoaA"/>
</dbReference>
<dbReference type="SFLD" id="SFLDS00029">
    <property type="entry name" value="Radical_SAM"/>
    <property type="match status" value="1"/>
</dbReference>
<keyword evidence="6 12" id="KW-0408">Iron</keyword>
<dbReference type="SFLD" id="SFLDG01067">
    <property type="entry name" value="SPASM/twitch_domain_containing"/>
    <property type="match status" value="1"/>
</dbReference>
<dbReference type="InterPro" id="IPR006638">
    <property type="entry name" value="Elp3/MiaA/NifB-like_rSAM"/>
</dbReference>
<comment type="cofactor">
    <cofactor evidence="12">
        <name>[4Fe-4S] cluster</name>
        <dbReference type="ChEBI" id="CHEBI:49883"/>
    </cofactor>
    <text evidence="12">Binds 2 [4Fe-4S] clusters. Binds 1 [4Fe-4S] cluster coordinated with 3 cysteines and an exchangeable S-adenosyl-L-methionine and 1 [4Fe-4S] cluster coordinated with 3 cysteines and the GTP-derived substrate.</text>
</comment>
<comment type="caution">
    <text evidence="15">The sequence shown here is derived from an EMBL/GenBank/DDBJ whole genome shotgun (WGS) entry which is preliminary data.</text>
</comment>
<organism evidence="15 16">
    <name type="scientific">Arthrobacter ginkgonis</name>
    <dbReference type="NCBI Taxonomy" id="1630594"/>
    <lineage>
        <taxon>Bacteria</taxon>
        <taxon>Bacillati</taxon>
        <taxon>Actinomycetota</taxon>
        <taxon>Actinomycetes</taxon>
        <taxon>Micrococcales</taxon>
        <taxon>Micrococcaceae</taxon>
        <taxon>Arthrobacter</taxon>
    </lineage>
</organism>
<evidence type="ECO:0000313" key="15">
    <source>
        <dbReference type="EMBL" id="GAA3694721.1"/>
    </source>
</evidence>
<dbReference type="Gene3D" id="3.20.20.70">
    <property type="entry name" value="Aldolase class I"/>
    <property type="match status" value="1"/>
</dbReference>
<evidence type="ECO:0000256" key="4">
    <source>
        <dbReference type="ARBA" id="ARBA00022723"/>
    </source>
</evidence>
<dbReference type="EMBL" id="BAABEO010000023">
    <property type="protein sequence ID" value="GAA3694721.1"/>
    <property type="molecule type" value="Genomic_DNA"/>
</dbReference>
<dbReference type="SFLD" id="SFLDG01386">
    <property type="entry name" value="main_SPASM_domain-containing"/>
    <property type="match status" value="1"/>
</dbReference>
<dbReference type="Pfam" id="PF06463">
    <property type="entry name" value="Mob_synth_C"/>
    <property type="match status" value="1"/>
</dbReference>
<feature type="binding site" evidence="12">
    <location>
        <position position="84"/>
    </location>
    <ligand>
        <name>S-adenosyl-L-methionine</name>
        <dbReference type="ChEBI" id="CHEBI:59789"/>
    </ligand>
</feature>
<dbReference type="CDD" id="cd01335">
    <property type="entry name" value="Radical_SAM"/>
    <property type="match status" value="1"/>
</dbReference>
<feature type="domain" description="Radical SAM core" evidence="14">
    <location>
        <begin position="62"/>
        <end position="288"/>
    </location>
</feature>
<evidence type="ECO:0000256" key="3">
    <source>
        <dbReference type="ARBA" id="ARBA00022691"/>
    </source>
</evidence>
<gene>
    <name evidence="15" type="primary">moaA_2</name>
    <name evidence="12" type="synonym">moaA</name>
    <name evidence="15" type="ORF">GCM10023081_34990</name>
</gene>
<dbReference type="InterPro" id="IPR010505">
    <property type="entry name" value="MoaA_twitch"/>
</dbReference>
<dbReference type="SFLD" id="SFLDG01383">
    <property type="entry name" value="cyclic_pyranopterin_phosphate"/>
    <property type="match status" value="1"/>
</dbReference>
<keyword evidence="10 12" id="KW-0456">Lyase</keyword>
<dbReference type="HAMAP" id="MF_01225_B">
    <property type="entry name" value="MoaA_B"/>
    <property type="match status" value="1"/>
</dbReference>
<dbReference type="Proteomes" id="UP001500752">
    <property type="component" value="Unassembled WGS sequence"/>
</dbReference>
<comment type="pathway">
    <text evidence="12">Cofactor biosynthesis; molybdopterin biosynthesis.</text>
</comment>
<dbReference type="PROSITE" id="PS51918">
    <property type="entry name" value="RADICAL_SAM"/>
    <property type="match status" value="1"/>
</dbReference>